<feature type="region of interest" description="Disordered" evidence="3">
    <location>
        <begin position="130"/>
        <end position="166"/>
    </location>
</feature>
<accession>A0ABD1TY16</accession>
<name>A0ABD1TY16_9LAMI</name>
<feature type="region of interest" description="Disordered" evidence="3">
    <location>
        <begin position="1"/>
        <end position="70"/>
    </location>
</feature>
<evidence type="ECO:0000256" key="3">
    <source>
        <dbReference type="SAM" id="MobiDB-lite"/>
    </source>
</evidence>
<evidence type="ECO:0000313" key="4">
    <source>
        <dbReference type="EMBL" id="KAL2517448.1"/>
    </source>
</evidence>
<dbReference type="EMBL" id="JBFOLK010000004">
    <property type="protein sequence ID" value="KAL2517448.1"/>
    <property type="molecule type" value="Genomic_DNA"/>
</dbReference>
<reference evidence="5" key="1">
    <citation type="submission" date="2024-07" db="EMBL/GenBank/DDBJ databases">
        <title>Two chromosome-level genome assemblies of Korean endemic species Abeliophyllum distichum and Forsythia ovata (Oleaceae).</title>
        <authorList>
            <person name="Jang H."/>
        </authorList>
    </citation>
    <scope>NUCLEOTIDE SEQUENCE [LARGE SCALE GENOMIC DNA]</scope>
</reference>
<dbReference type="AlphaFoldDB" id="A0ABD1TY16"/>
<evidence type="ECO:0000256" key="2">
    <source>
        <dbReference type="ARBA" id="ARBA00023242"/>
    </source>
</evidence>
<sequence length="166" mass="18016">MSRVVSSGSGGGMKKTGGAGEGNGGRKRNEERRIPRVPVVTSSSSIGKPSDDDDGGENEVQSEISNGALNSIASLEDSLPMKRGLSMFYNGKSKSFVNLSGQESKLEMKELEKPDHIVNKKRRLIVAEKLSRKNSRHSLPAMRLNTNGETSKNRNNGKEESDDQLI</sequence>
<feature type="compositionally biased region" description="Polar residues" evidence="3">
    <location>
        <begin position="144"/>
        <end position="154"/>
    </location>
</feature>
<proteinExistence type="predicted"/>
<feature type="compositionally biased region" description="Gly residues" evidence="3">
    <location>
        <begin position="8"/>
        <end position="23"/>
    </location>
</feature>
<dbReference type="PANTHER" id="PTHR33172">
    <property type="entry name" value="OS08G0516900 PROTEIN"/>
    <property type="match status" value="1"/>
</dbReference>
<protein>
    <submittedName>
        <fullName evidence="4">Uncharacterized protein</fullName>
    </submittedName>
</protein>
<evidence type="ECO:0000256" key="1">
    <source>
        <dbReference type="ARBA" id="ARBA00004123"/>
    </source>
</evidence>
<comment type="subcellular location">
    <subcellularLocation>
        <location evidence="1">Nucleus</location>
    </subcellularLocation>
</comment>
<comment type="caution">
    <text evidence="4">The sequence shown here is derived from an EMBL/GenBank/DDBJ whole genome shotgun (WGS) entry which is preliminary data.</text>
</comment>
<gene>
    <name evidence="4" type="ORF">Adt_13695</name>
</gene>
<dbReference type="GO" id="GO:0005634">
    <property type="term" value="C:nucleus"/>
    <property type="evidence" value="ECO:0007669"/>
    <property type="project" value="UniProtKB-SubCell"/>
</dbReference>
<feature type="compositionally biased region" description="Polar residues" evidence="3">
    <location>
        <begin position="59"/>
        <end position="70"/>
    </location>
</feature>
<dbReference type="PANTHER" id="PTHR33172:SF96">
    <property type="entry name" value="PROTEIN OXIDATIVE STRESS 3 LIKE 3"/>
    <property type="match status" value="1"/>
</dbReference>
<dbReference type="Proteomes" id="UP001604336">
    <property type="component" value="Unassembled WGS sequence"/>
</dbReference>
<dbReference type="InterPro" id="IPR051992">
    <property type="entry name" value="OxStress_Response_Reg"/>
</dbReference>
<evidence type="ECO:0000313" key="5">
    <source>
        <dbReference type="Proteomes" id="UP001604336"/>
    </source>
</evidence>
<organism evidence="4 5">
    <name type="scientific">Abeliophyllum distichum</name>
    <dbReference type="NCBI Taxonomy" id="126358"/>
    <lineage>
        <taxon>Eukaryota</taxon>
        <taxon>Viridiplantae</taxon>
        <taxon>Streptophyta</taxon>
        <taxon>Embryophyta</taxon>
        <taxon>Tracheophyta</taxon>
        <taxon>Spermatophyta</taxon>
        <taxon>Magnoliopsida</taxon>
        <taxon>eudicotyledons</taxon>
        <taxon>Gunneridae</taxon>
        <taxon>Pentapetalae</taxon>
        <taxon>asterids</taxon>
        <taxon>lamiids</taxon>
        <taxon>Lamiales</taxon>
        <taxon>Oleaceae</taxon>
        <taxon>Forsythieae</taxon>
        <taxon>Abeliophyllum</taxon>
    </lineage>
</organism>
<keyword evidence="2" id="KW-0539">Nucleus</keyword>
<dbReference type="GO" id="GO:0006950">
    <property type="term" value="P:response to stress"/>
    <property type="evidence" value="ECO:0007669"/>
    <property type="project" value="UniProtKB-ARBA"/>
</dbReference>
<keyword evidence="5" id="KW-1185">Reference proteome</keyword>